<sequence>RKVGSRGGRRRKVSSRRQRKVGSRQVRRKKAARRRGRHFCW</sequence>
<evidence type="ECO:0000313" key="2">
    <source>
        <dbReference type="EMBL" id="GFD60241.1"/>
    </source>
</evidence>
<protein>
    <submittedName>
        <fullName evidence="2">Uncharacterized protein</fullName>
    </submittedName>
</protein>
<feature type="region of interest" description="Disordered" evidence="1">
    <location>
        <begin position="1"/>
        <end position="41"/>
    </location>
</feature>
<organism evidence="2">
    <name type="scientific">Tanacetum cinerariifolium</name>
    <name type="common">Dalmatian daisy</name>
    <name type="synonym">Chrysanthemum cinerariifolium</name>
    <dbReference type="NCBI Taxonomy" id="118510"/>
    <lineage>
        <taxon>Eukaryota</taxon>
        <taxon>Viridiplantae</taxon>
        <taxon>Streptophyta</taxon>
        <taxon>Embryophyta</taxon>
        <taxon>Tracheophyta</taxon>
        <taxon>Spermatophyta</taxon>
        <taxon>Magnoliopsida</taxon>
        <taxon>eudicotyledons</taxon>
        <taxon>Gunneridae</taxon>
        <taxon>Pentapetalae</taxon>
        <taxon>asterids</taxon>
        <taxon>campanulids</taxon>
        <taxon>Asterales</taxon>
        <taxon>Asteraceae</taxon>
        <taxon>Asteroideae</taxon>
        <taxon>Anthemideae</taxon>
        <taxon>Anthemidinae</taxon>
        <taxon>Tanacetum</taxon>
    </lineage>
</organism>
<dbReference type="AlphaFoldDB" id="A0A699XTI3"/>
<accession>A0A699XTI3</accession>
<comment type="caution">
    <text evidence="2">The sequence shown here is derived from an EMBL/GenBank/DDBJ whole genome shotgun (WGS) entry which is preliminary data.</text>
</comment>
<dbReference type="EMBL" id="BKCJ011875310">
    <property type="protein sequence ID" value="GFD60241.1"/>
    <property type="molecule type" value="Genomic_DNA"/>
</dbReference>
<gene>
    <name evidence="2" type="ORF">Tci_932210</name>
</gene>
<evidence type="ECO:0000256" key="1">
    <source>
        <dbReference type="SAM" id="MobiDB-lite"/>
    </source>
</evidence>
<proteinExistence type="predicted"/>
<reference evidence="2" key="1">
    <citation type="journal article" date="2019" name="Sci. Rep.">
        <title>Draft genome of Tanacetum cinerariifolium, the natural source of mosquito coil.</title>
        <authorList>
            <person name="Yamashiro T."/>
            <person name="Shiraishi A."/>
            <person name="Satake H."/>
            <person name="Nakayama K."/>
        </authorList>
    </citation>
    <scope>NUCLEOTIDE SEQUENCE</scope>
</reference>
<name>A0A699XTI3_TANCI</name>
<feature type="non-terminal residue" evidence="2">
    <location>
        <position position="1"/>
    </location>
</feature>